<name>A0A2M6W0S0_9BACT</name>
<dbReference type="NCBIfam" id="TIGR00174">
    <property type="entry name" value="miaA"/>
    <property type="match status" value="1"/>
</dbReference>
<dbReference type="SUPFAM" id="SSF52540">
    <property type="entry name" value="P-loop containing nucleoside triphosphate hydrolases"/>
    <property type="match status" value="2"/>
</dbReference>
<evidence type="ECO:0000313" key="15">
    <source>
        <dbReference type="Proteomes" id="UP000229362"/>
    </source>
</evidence>
<accession>A0A2M6W0S0</accession>
<evidence type="ECO:0000256" key="11">
    <source>
        <dbReference type="RuleBase" id="RU003783"/>
    </source>
</evidence>
<gene>
    <name evidence="10" type="primary">miaA</name>
    <name evidence="14" type="ORF">COU33_03555</name>
</gene>
<dbReference type="InterPro" id="IPR027417">
    <property type="entry name" value="P-loop_NTPase"/>
</dbReference>
<dbReference type="EMBL" id="PFBZ01000153">
    <property type="protein sequence ID" value="PIT86368.1"/>
    <property type="molecule type" value="Genomic_DNA"/>
</dbReference>
<feature type="site" description="Interaction with substrate tRNA" evidence="10">
    <location>
        <position position="121"/>
    </location>
</feature>
<dbReference type="PANTHER" id="PTHR11088">
    <property type="entry name" value="TRNA DIMETHYLALLYLTRANSFERASE"/>
    <property type="match status" value="1"/>
</dbReference>
<dbReference type="PANTHER" id="PTHR11088:SF60">
    <property type="entry name" value="TRNA DIMETHYLALLYLTRANSFERASE"/>
    <property type="match status" value="1"/>
</dbReference>
<evidence type="ECO:0000256" key="4">
    <source>
        <dbReference type="ARBA" id="ARBA00022679"/>
    </source>
</evidence>
<evidence type="ECO:0000256" key="13">
    <source>
        <dbReference type="RuleBase" id="RU003785"/>
    </source>
</evidence>
<comment type="cofactor">
    <cofactor evidence="1 10">
        <name>Mg(2+)</name>
        <dbReference type="ChEBI" id="CHEBI:18420"/>
    </cofactor>
</comment>
<keyword evidence="7 10" id="KW-0067">ATP-binding</keyword>
<evidence type="ECO:0000256" key="9">
    <source>
        <dbReference type="ARBA" id="ARBA00049563"/>
    </source>
</evidence>
<evidence type="ECO:0000256" key="7">
    <source>
        <dbReference type="ARBA" id="ARBA00022840"/>
    </source>
</evidence>
<evidence type="ECO:0000256" key="8">
    <source>
        <dbReference type="ARBA" id="ARBA00022842"/>
    </source>
</evidence>
<sequence length="317" mass="37405">MSMRDTALPKVVILTGPTASGKTDWSLKLARKFSGEIISADSRQVYKKMDIGTAKTRGEWEWRANWKGLRHSYFVNDIIHHLIDFLDPGKRFTVAEFRDRAIKYIKLAYQNEHVPFIVGGTGLYISSLVENLHIPRIPPNKKLRTSLEEKNNEELMQLLESMDPVAAKRIDRHNKRRIVRALEVCILTGEPFSKQKKKGEKMFDFLQIGVETDRAELHDRIEKRVDKMVERGLVQEIEMLLKQRYSWDLPSMSGIGYRQFREYFEHERTLEEAVQLLKRDTRRYARRQLTWFRRDPSIIWCTTYEEAEKLVSEFLAK</sequence>
<comment type="function">
    <text evidence="2 10 12">Catalyzes the transfer of a dimethylallyl group onto the adenine at position 37 in tRNAs that read codons beginning with uridine, leading to the formation of N6-(dimethylallyl)adenosine (i(6)A).</text>
</comment>
<keyword evidence="4 10" id="KW-0808">Transferase</keyword>
<protein>
    <recommendedName>
        <fullName evidence="10">tRNA dimethylallyltransferase</fullName>
        <ecNumber evidence="10">2.5.1.75</ecNumber>
    </recommendedName>
    <alternativeName>
        <fullName evidence="10">Dimethylallyl diphosphate:tRNA dimethylallyltransferase</fullName>
        <shortName evidence="10">DMAPP:tRNA dimethylallyltransferase</shortName>
        <shortName evidence="10">DMATase</shortName>
    </alternativeName>
    <alternativeName>
        <fullName evidence="10">Isopentenyl-diphosphate:tRNA isopentenyltransferase</fullName>
        <shortName evidence="10">IPP transferase</shortName>
        <shortName evidence="10">IPPT</shortName>
        <shortName evidence="10">IPTase</shortName>
    </alternativeName>
</protein>
<comment type="caution">
    <text evidence="10">Lacks conserved residue(s) required for the propagation of feature annotation.</text>
</comment>
<keyword evidence="6 10" id="KW-0547">Nucleotide-binding</keyword>
<feature type="region of interest" description="Interaction with substrate tRNA" evidence="10">
    <location>
        <begin position="41"/>
        <end position="44"/>
    </location>
</feature>
<feature type="site" description="Interaction with substrate tRNA" evidence="10">
    <location>
        <position position="144"/>
    </location>
</feature>
<dbReference type="InterPro" id="IPR018022">
    <property type="entry name" value="IPT"/>
</dbReference>
<dbReference type="Proteomes" id="UP000229362">
    <property type="component" value="Unassembled WGS sequence"/>
</dbReference>
<feature type="binding site" evidence="10">
    <location>
        <begin position="18"/>
        <end position="23"/>
    </location>
    <ligand>
        <name>substrate</name>
    </ligand>
</feature>
<dbReference type="AlphaFoldDB" id="A0A2M6W0S0"/>
<reference evidence="15" key="1">
    <citation type="submission" date="2017-09" db="EMBL/GenBank/DDBJ databases">
        <title>Depth-based differentiation of microbial function through sediment-hosted aquifers and enrichment of novel symbionts in the deep terrestrial subsurface.</title>
        <authorList>
            <person name="Probst A.J."/>
            <person name="Ladd B."/>
            <person name="Jarett J.K."/>
            <person name="Geller-Mcgrath D.E."/>
            <person name="Sieber C.M.K."/>
            <person name="Emerson J.B."/>
            <person name="Anantharaman K."/>
            <person name="Thomas B.C."/>
            <person name="Malmstrom R."/>
            <person name="Stieglmeier M."/>
            <person name="Klingl A."/>
            <person name="Woyke T."/>
            <person name="Ryan C.M."/>
            <person name="Banfield J.F."/>
        </authorList>
    </citation>
    <scope>NUCLEOTIDE SEQUENCE [LARGE SCALE GENOMIC DNA]</scope>
</reference>
<comment type="subunit">
    <text evidence="10">Monomer.</text>
</comment>
<dbReference type="InterPro" id="IPR039657">
    <property type="entry name" value="Dimethylallyltransferase"/>
</dbReference>
<comment type="caution">
    <text evidence="14">The sequence shown here is derived from an EMBL/GenBank/DDBJ whole genome shotgun (WGS) entry which is preliminary data.</text>
</comment>
<evidence type="ECO:0000256" key="10">
    <source>
        <dbReference type="HAMAP-Rule" id="MF_00185"/>
    </source>
</evidence>
<evidence type="ECO:0000256" key="3">
    <source>
        <dbReference type="ARBA" id="ARBA00005842"/>
    </source>
</evidence>
<evidence type="ECO:0000256" key="6">
    <source>
        <dbReference type="ARBA" id="ARBA00022741"/>
    </source>
</evidence>
<comment type="similarity">
    <text evidence="3 10 13">Belongs to the IPP transferase family.</text>
</comment>
<proteinExistence type="inferred from homology"/>
<evidence type="ECO:0000256" key="1">
    <source>
        <dbReference type="ARBA" id="ARBA00001946"/>
    </source>
</evidence>
<feature type="binding site" evidence="10">
    <location>
        <begin position="16"/>
        <end position="23"/>
    </location>
    <ligand>
        <name>ATP</name>
        <dbReference type="ChEBI" id="CHEBI:30616"/>
    </ligand>
</feature>
<comment type="catalytic activity">
    <reaction evidence="9 10 11">
        <text>adenosine(37) in tRNA + dimethylallyl diphosphate = N(6)-dimethylallyladenosine(37) in tRNA + diphosphate</text>
        <dbReference type="Rhea" id="RHEA:26482"/>
        <dbReference type="Rhea" id="RHEA-COMP:10162"/>
        <dbReference type="Rhea" id="RHEA-COMP:10375"/>
        <dbReference type="ChEBI" id="CHEBI:33019"/>
        <dbReference type="ChEBI" id="CHEBI:57623"/>
        <dbReference type="ChEBI" id="CHEBI:74411"/>
        <dbReference type="ChEBI" id="CHEBI:74415"/>
        <dbReference type="EC" id="2.5.1.75"/>
    </reaction>
</comment>
<evidence type="ECO:0000256" key="12">
    <source>
        <dbReference type="RuleBase" id="RU003784"/>
    </source>
</evidence>
<dbReference type="Gene3D" id="1.10.20.140">
    <property type="match status" value="1"/>
</dbReference>
<evidence type="ECO:0000256" key="5">
    <source>
        <dbReference type="ARBA" id="ARBA00022694"/>
    </source>
</evidence>
<keyword evidence="5 10" id="KW-0819">tRNA processing</keyword>
<dbReference type="EC" id="2.5.1.75" evidence="10"/>
<dbReference type="GO" id="GO:0006400">
    <property type="term" value="P:tRNA modification"/>
    <property type="evidence" value="ECO:0007669"/>
    <property type="project" value="TreeGrafter"/>
</dbReference>
<dbReference type="Gene3D" id="3.40.50.300">
    <property type="entry name" value="P-loop containing nucleotide triphosphate hydrolases"/>
    <property type="match status" value="1"/>
</dbReference>
<dbReference type="HAMAP" id="MF_00185">
    <property type="entry name" value="IPP_trans"/>
    <property type="match status" value="1"/>
</dbReference>
<dbReference type="Pfam" id="PF01715">
    <property type="entry name" value="IPPT"/>
    <property type="match status" value="1"/>
</dbReference>
<organism evidence="14 15">
    <name type="scientific">Candidatus Magasanikbacteria bacterium CG10_big_fil_rev_8_21_14_0_10_43_6</name>
    <dbReference type="NCBI Taxonomy" id="1974650"/>
    <lineage>
        <taxon>Bacteria</taxon>
        <taxon>Candidatus Magasanikiibacteriota</taxon>
    </lineage>
</organism>
<dbReference type="GO" id="GO:0005524">
    <property type="term" value="F:ATP binding"/>
    <property type="evidence" value="ECO:0007669"/>
    <property type="project" value="UniProtKB-UniRule"/>
</dbReference>
<evidence type="ECO:0000256" key="2">
    <source>
        <dbReference type="ARBA" id="ARBA00003213"/>
    </source>
</evidence>
<evidence type="ECO:0000313" key="14">
    <source>
        <dbReference type="EMBL" id="PIT86368.1"/>
    </source>
</evidence>
<dbReference type="GO" id="GO:0052381">
    <property type="term" value="F:tRNA dimethylallyltransferase activity"/>
    <property type="evidence" value="ECO:0007669"/>
    <property type="project" value="UniProtKB-UniRule"/>
</dbReference>
<keyword evidence="8 10" id="KW-0460">Magnesium</keyword>